<dbReference type="AlphaFoldDB" id="X1GV37"/>
<dbReference type="EMBL" id="BARU01020385">
    <property type="protein sequence ID" value="GAH48735.1"/>
    <property type="molecule type" value="Genomic_DNA"/>
</dbReference>
<proteinExistence type="predicted"/>
<name>X1GV37_9ZZZZ</name>
<feature type="non-terminal residue" evidence="1">
    <location>
        <position position="1"/>
    </location>
</feature>
<organism evidence="1">
    <name type="scientific">marine sediment metagenome</name>
    <dbReference type="NCBI Taxonomy" id="412755"/>
    <lineage>
        <taxon>unclassified sequences</taxon>
        <taxon>metagenomes</taxon>
        <taxon>ecological metagenomes</taxon>
    </lineage>
</organism>
<accession>X1GV37</accession>
<dbReference type="Gene3D" id="3.40.190.10">
    <property type="entry name" value="Periplasmic binding protein-like II"/>
    <property type="match status" value="2"/>
</dbReference>
<gene>
    <name evidence="1" type="ORF">S03H2_33493</name>
</gene>
<reference evidence="1" key="1">
    <citation type="journal article" date="2014" name="Front. Microbiol.">
        <title>High frequency of phylogenetically diverse reductive dehalogenase-homologous genes in deep subseafloor sedimentary metagenomes.</title>
        <authorList>
            <person name="Kawai M."/>
            <person name="Futagami T."/>
            <person name="Toyoda A."/>
            <person name="Takaki Y."/>
            <person name="Nishi S."/>
            <person name="Hori S."/>
            <person name="Arai W."/>
            <person name="Tsubouchi T."/>
            <person name="Morono Y."/>
            <person name="Uchiyama I."/>
            <person name="Ito T."/>
            <person name="Fujiyama A."/>
            <person name="Inagaki F."/>
            <person name="Takami H."/>
        </authorList>
    </citation>
    <scope>NUCLEOTIDE SEQUENCE</scope>
    <source>
        <strain evidence="1">Expedition CK06-06</strain>
    </source>
</reference>
<evidence type="ECO:0000313" key="1">
    <source>
        <dbReference type="EMBL" id="GAH48735.1"/>
    </source>
</evidence>
<evidence type="ECO:0008006" key="2">
    <source>
        <dbReference type="Google" id="ProtNLM"/>
    </source>
</evidence>
<protein>
    <recommendedName>
        <fullName evidence="2">Extracellular solute-binding protein</fullName>
    </recommendedName>
</protein>
<sequence length="193" mass="21648">YMIVNKIAIEGSNGLGDLEAERPFAITKDAAMVYMGNWHTRTMREMNPEEFKDIQVFPFPAVNSWLKPLVPTGVAATASISSQSKHVKEAAEWIRWCTFNVPERLVRWIGLVPAGPIFSKAQVLQMAREENNHVLPGFYAAMSGKTAYPIRKFWTNPEVHEAMHSALQGMFAGQLTPREAWSEANSIISKVVD</sequence>
<dbReference type="SUPFAM" id="SSF53850">
    <property type="entry name" value="Periplasmic binding protein-like II"/>
    <property type="match status" value="1"/>
</dbReference>
<comment type="caution">
    <text evidence="1">The sequence shown here is derived from an EMBL/GenBank/DDBJ whole genome shotgun (WGS) entry which is preliminary data.</text>
</comment>